<dbReference type="Pfam" id="PF14499">
    <property type="entry name" value="DUF4437"/>
    <property type="match status" value="1"/>
</dbReference>
<sequence length="113" mass="12009">MNAADVNWVSDNSDTAAKDGPKVAFLWGGTEAGQLNGSYIKLPAHFSGSIHSRGTQFGAVVIKGQLTHAATDEPLAPGSYFSSKEATLHQVQTNESEVVLYVRANGKYDIAVE</sequence>
<gene>
    <name evidence="1" type="ORF">SH580_05410</name>
</gene>
<evidence type="ECO:0000313" key="2">
    <source>
        <dbReference type="Proteomes" id="UP001324993"/>
    </source>
</evidence>
<dbReference type="Gene3D" id="2.60.120.10">
    <property type="entry name" value="Jelly Rolls"/>
    <property type="match status" value="1"/>
</dbReference>
<evidence type="ECO:0000313" key="1">
    <source>
        <dbReference type="EMBL" id="WPJ97144.1"/>
    </source>
</evidence>
<dbReference type="InterPro" id="IPR011051">
    <property type="entry name" value="RmlC_Cupin_sf"/>
</dbReference>
<dbReference type="InterPro" id="IPR028013">
    <property type="entry name" value="DUF4437"/>
</dbReference>
<keyword evidence="2" id="KW-1185">Reference proteome</keyword>
<reference evidence="1 2" key="1">
    <citation type="submission" date="2023-11" db="EMBL/GenBank/DDBJ databases">
        <title>Coraliomargarita sp. nov., isolated from marine algae.</title>
        <authorList>
            <person name="Lee J.K."/>
            <person name="Baek J.H."/>
            <person name="Kim J.M."/>
            <person name="Choi D.G."/>
            <person name="Jeon C.O."/>
        </authorList>
    </citation>
    <scope>NUCLEOTIDE SEQUENCE [LARGE SCALE GENOMIC DNA]</scope>
    <source>
        <strain evidence="1 2">J2-16</strain>
    </source>
</reference>
<name>A0ABZ0RVY1_9BACT</name>
<dbReference type="SUPFAM" id="SSF51182">
    <property type="entry name" value="RmlC-like cupins"/>
    <property type="match status" value="1"/>
</dbReference>
<dbReference type="Proteomes" id="UP001324993">
    <property type="component" value="Chromosome"/>
</dbReference>
<protein>
    <submittedName>
        <fullName evidence="1">DUF4437 domain-containing protein</fullName>
    </submittedName>
</protein>
<proteinExistence type="predicted"/>
<dbReference type="RefSeq" id="WP_319833995.1">
    <property type="nucleotide sequence ID" value="NZ_CP138858.1"/>
</dbReference>
<organism evidence="1 2">
    <name type="scientific">Coraliomargarita algicola</name>
    <dbReference type="NCBI Taxonomy" id="3092156"/>
    <lineage>
        <taxon>Bacteria</taxon>
        <taxon>Pseudomonadati</taxon>
        <taxon>Verrucomicrobiota</taxon>
        <taxon>Opitutia</taxon>
        <taxon>Puniceicoccales</taxon>
        <taxon>Coraliomargaritaceae</taxon>
        <taxon>Coraliomargarita</taxon>
    </lineage>
</organism>
<dbReference type="InterPro" id="IPR014710">
    <property type="entry name" value="RmlC-like_jellyroll"/>
</dbReference>
<dbReference type="EMBL" id="CP138858">
    <property type="protein sequence ID" value="WPJ97144.1"/>
    <property type="molecule type" value="Genomic_DNA"/>
</dbReference>
<accession>A0ABZ0RVY1</accession>